<feature type="transmembrane region" description="Helical" evidence="1">
    <location>
        <begin position="138"/>
        <end position="158"/>
    </location>
</feature>
<organism evidence="2 3">
    <name type="scientific">Janthinobacterium lividum</name>
    <dbReference type="NCBI Taxonomy" id="29581"/>
    <lineage>
        <taxon>Bacteria</taxon>
        <taxon>Pseudomonadati</taxon>
        <taxon>Pseudomonadota</taxon>
        <taxon>Betaproteobacteria</taxon>
        <taxon>Burkholderiales</taxon>
        <taxon>Oxalobacteraceae</taxon>
        <taxon>Janthinobacterium</taxon>
    </lineage>
</organism>
<evidence type="ECO:0000313" key="3">
    <source>
        <dbReference type="Proteomes" id="UP000092634"/>
    </source>
</evidence>
<dbReference type="SUPFAM" id="SSF103473">
    <property type="entry name" value="MFS general substrate transporter"/>
    <property type="match status" value="1"/>
</dbReference>
<evidence type="ECO:0000313" key="2">
    <source>
        <dbReference type="EMBL" id="OFJ47905.1"/>
    </source>
</evidence>
<keyword evidence="1" id="KW-1133">Transmembrane helix</keyword>
<proteinExistence type="predicted"/>
<sequence>MTVAYGCAHFGKISLWYASEILFAYYLSEVCGLPPSQMGLILAASFVLSAAADLLVARALHERLHQVARAIDLQLLGAVSSSIALLALFLGASVPAARQLAYGLVFAAAFRLSYVVLDLPQNVLMSIATTDASSRARLASMRTFGSSVAALLISASLLPLMSRQATLPVAARFILLAMLLAILAVLSASALKKALATRAHSIRDIRTIRAIRATPATPATPATSPASASVVAEGRLGLRLSAPMWRNIAIGFLVTMTVSCFGKVAPFYNAYFLSAVQWAATCYLLPR</sequence>
<gene>
    <name evidence="2" type="ORF">BA896_001770</name>
</gene>
<feature type="transmembrane region" description="Helical" evidence="1">
    <location>
        <begin position="170"/>
        <end position="191"/>
    </location>
</feature>
<feature type="transmembrane region" description="Helical" evidence="1">
    <location>
        <begin position="38"/>
        <end position="61"/>
    </location>
</feature>
<accession>A0A1E8PNW2</accession>
<dbReference type="EMBL" id="MAQB02000001">
    <property type="protein sequence ID" value="OFJ47905.1"/>
    <property type="molecule type" value="Genomic_DNA"/>
</dbReference>
<name>A0A1E8PNW2_9BURK</name>
<comment type="caution">
    <text evidence="2">The sequence shown here is derived from an EMBL/GenBank/DDBJ whole genome shotgun (WGS) entry which is preliminary data.</text>
</comment>
<feature type="transmembrane region" description="Helical" evidence="1">
    <location>
        <begin position="244"/>
        <end position="264"/>
    </location>
</feature>
<protein>
    <submittedName>
        <fullName evidence="2">Uncharacterized protein</fullName>
    </submittedName>
</protein>
<dbReference type="Pfam" id="PF13347">
    <property type="entry name" value="MFS_2"/>
    <property type="match status" value="1"/>
</dbReference>
<keyword evidence="1" id="KW-0472">Membrane</keyword>
<reference evidence="2 3" key="1">
    <citation type="submission" date="2016-10" db="EMBL/GenBank/DDBJ databases">
        <title>Updated version of Genome Assembly of Janthinobacterium lividum ERGS5:01.</title>
        <authorList>
            <person name="Kumar R."/>
            <person name="Acharya V."/>
            <person name="Singh D."/>
        </authorList>
    </citation>
    <scope>NUCLEOTIDE SEQUENCE [LARGE SCALE GENOMIC DNA]</scope>
    <source>
        <strain evidence="2 3">ERGS5:01</strain>
    </source>
</reference>
<evidence type="ECO:0000256" key="1">
    <source>
        <dbReference type="SAM" id="Phobius"/>
    </source>
</evidence>
<dbReference type="AlphaFoldDB" id="A0A1E8PNW2"/>
<keyword evidence="1" id="KW-0812">Transmembrane</keyword>
<dbReference type="InterPro" id="IPR036259">
    <property type="entry name" value="MFS_trans_sf"/>
</dbReference>
<feature type="transmembrane region" description="Helical" evidence="1">
    <location>
        <begin position="73"/>
        <end position="94"/>
    </location>
</feature>
<dbReference type="Proteomes" id="UP000092634">
    <property type="component" value="Unassembled WGS sequence"/>
</dbReference>
<feature type="transmembrane region" description="Helical" evidence="1">
    <location>
        <begin position="100"/>
        <end position="117"/>
    </location>
</feature>